<keyword evidence="1 3" id="KW-0378">Hydrolase</keyword>
<gene>
    <name evidence="3" type="ORF">EM20IM_01645</name>
</gene>
<protein>
    <submittedName>
        <fullName evidence="3">Alpha/beta fold hydrolase</fullName>
    </submittedName>
</protein>
<sequence>MDYSQMIGDVLQTVGKLDIFLVHIVGHSLGGKLAMAWAQTFQDKLKGLVVLDITPVDYGQKVLEMQLKRS</sequence>
<dbReference type="Proteomes" id="UP000663088">
    <property type="component" value="Chromosome"/>
</dbReference>
<dbReference type="EMBL" id="CP065956">
    <property type="protein sequence ID" value="QSR87086.1"/>
    <property type="molecule type" value="Genomic_DNA"/>
</dbReference>
<dbReference type="RefSeq" id="WP_206847537.1">
    <property type="nucleotide sequence ID" value="NZ_CP065956.1"/>
</dbReference>
<proteinExistence type="predicted"/>
<organism evidence="3 4">
    <name type="scientific">Candidatus Methylacidiphilum infernorum</name>
    <dbReference type="NCBI Taxonomy" id="511746"/>
    <lineage>
        <taxon>Bacteria</taxon>
        <taxon>Pseudomonadati</taxon>
        <taxon>Verrucomicrobiota</taxon>
        <taxon>Methylacidiphilae</taxon>
        <taxon>Methylacidiphilales</taxon>
        <taxon>Methylacidiphilaceae</taxon>
        <taxon>Methylacidiphilum (ex Ratnadevi et al. 2023)</taxon>
    </lineage>
</organism>
<dbReference type="Pfam" id="PF00561">
    <property type="entry name" value="Abhydrolase_1"/>
    <property type="match status" value="1"/>
</dbReference>
<evidence type="ECO:0000313" key="4">
    <source>
        <dbReference type="Proteomes" id="UP000663088"/>
    </source>
</evidence>
<dbReference type="SUPFAM" id="SSF53474">
    <property type="entry name" value="alpha/beta-Hydrolases"/>
    <property type="match status" value="1"/>
</dbReference>
<accession>A0ABX7PWZ3</accession>
<name>A0ABX7PWZ3_9BACT</name>
<dbReference type="InterPro" id="IPR029058">
    <property type="entry name" value="AB_hydrolase_fold"/>
</dbReference>
<dbReference type="Gene3D" id="3.40.50.1820">
    <property type="entry name" value="alpha/beta hydrolase"/>
    <property type="match status" value="1"/>
</dbReference>
<evidence type="ECO:0000313" key="3">
    <source>
        <dbReference type="EMBL" id="QSR87086.1"/>
    </source>
</evidence>
<reference evidence="3 4" key="1">
    <citation type="submission" date="2020-12" db="EMBL/GenBank/DDBJ databases">
        <authorList>
            <person name="Awala S.I."/>
            <person name="Gwak J.-H."/>
            <person name="Kim S.-J."/>
            <person name="Rhee S.-K."/>
        </authorList>
    </citation>
    <scope>NUCLEOTIDE SEQUENCE [LARGE SCALE GENOMIC DNA]</scope>
    <source>
        <strain evidence="3 4">IT5</strain>
    </source>
</reference>
<dbReference type="PANTHER" id="PTHR46118">
    <property type="entry name" value="PROTEIN ABHD11"/>
    <property type="match status" value="1"/>
</dbReference>
<feature type="domain" description="AB hydrolase-1" evidence="2">
    <location>
        <begin position="16"/>
        <end position="60"/>
    </location>
</feature>
<keyword evidence="4" id="KW-1185">Reference proteome</keyword>
<dbReference type="PANTHER" id="PTHR46118:SF4">
    <property type="entry name" value="PROTEIN ABHD11"/>
    <property type="match status" value="1"/>
</dbReference>
<evidence type="ECO:0000256" key="1">
    <source>
        <dbReference type="ARBA" id="ARBA00022801"/>
    </source>
</evidence>
<evidence type="ECO:0000259" key="2">
    <source>
        <dbReference type="Pfam" id="PF00561"/>
    </source>
</evidence>
<dbReference type="InterPro" id="IPR000073">
    <property type="entry name" value="AB_hydrolase_1"/>
</dbReference>
<dbReference type="GO" id="GO:0016787">
    <property type="term" value="F:hydrolase activity"/>
    <property type="evidence" value="ECO:0007669"/>
    <property type="project" value="UniProtKB-KW"/>
</dbReference>